<dbReference type="SUPFAM" id="SSF50475">
    <property type="entry name" value="FMN-binding split barrel"/>
    <property type="match status" value="1"/>
</dbReference>
<dbReference type="Gene3D" id="2.30.110.10">
    <property type="entry name" value="Electron Transport, Fmn-binding Protein, Chain A"/>
    <property type="match status" value="1"/>
</dbReference>
<dbReference type="Proteomes" id="UP000193623">
    <property type="component" value="Unassembled WGS sequence"/>
</dbReference>
<dbReference type="RefSeq" id="WP_085864811.1">
    <property type="nucleotide sequence ID" value="NZ_FWFT01000003.1"/>
</dbReference>
<proteinExistence type="predicted"/>
<dbReference type="EMBL" id="FWFT01000003">
    <property type="protein sequence ID" value="SLN46456.1"/>
    <property type="molecule type" value="Genomic_DNA"/>
</dbReference>
<dbReference type="InterPro" id="IPR014419">
    <property type="entry name" value="HutZ"/>
</dbReference>
<dbReference type="PIRSF" id="PIRSF004633">
    <property type="entry name" value="UCP_PLP_oxd"/>
    <property type="match status" value="1"/>
</dbReference>
<reference evidence="1 2" key="1">
    <citation type="submission" date="2017-03" db="EMBL/GenBank/DDBJ databases">
        <authorList>
            <person name="Afonso C.L."/>
            <person name="Miller P.J."/>
            <person name="Scott M.A."/>
            <person name="Spackman E."/>
            <person name="Goraichik I."/>
            <person name="Dimitrov K.M."/>
            <person name="Suarez D.L."/>
            <person name="Swayne D.E."/>
        </authorList>
    </citation>
    <scope>NUCLEOTIDE SEQUENCE [LARGE SCALE GENOMIC DNA]</scope>
    <source>
        <strain evidence="1 2">CECT 8397</strain>
    </source>
</reference>
<accession>A0A1Y5SR96</accession>
<dbReference type="AlphaFoldDB" id="A0A1Y5SR96"/>
<organism evidence="1 2">
    <name type="scientific">Pseudooctadecabacter jejudonensis</name>
    <dbReference type="NCBI Taxonomy" id="1391910"/>
    <lineage>
        <taxon>Bacteria</taxon>
        <taxon>Pseudomonadati</taxon>
        <taxon>Pseudomonadota</taxon>
        <taxon>Alphaproteobacteria</taxon>
        <taxon>Rhodobacterales</taxon>
        <taxon>Paracoccaceae</taxon>
        <taxon>Pseudooctadecabacter</taxon>
    </lineage>
</organism>
<gene>
    <name evidence="1" type="ORF">PSJ8397_02426</name>
</gene>
<dbReference type="InterPro" id="IPR012349">
    <property type="entry name" value="Split_barrel_FMN-bd"/>
</dbReference>
<evidence type="ECO:0000313" key="2">
    <source>
        <dbReference type="Proteomes" id="UP000193623"/>
    </source>
</evidence>
<protein>
    <recommendedName>
        <fullName evidence="3">Pyridoxamine 5'-phosphate oxidase putative domain-containing protein</fullName>
    </recommendedName>
</protein>
<name>A0A1Y5SR96_9RHOB</name>
<evidence type="ECO:0008006" key="3">
    <source>
        <dbReference type="Google" id="ProtNLM"/>
    </source>
</evidence>
<evidence type="ECO:0000313" key="1">
    <source>
        <dbReference type="EMBL" id="SLN46456.1"/>
    </source>
</evidence>
<sequence length="152" mass="16444">MTNPIRPTDDDARSLATSLLHGARHAALGVLTPDASPMVTRVACGWIDGAMRLLVSDLSAHSKALKDRPICSLLVGEPGDKGDPLTHPRLTLQCKTVMADKGALRAPWLSLHPKSKLYIDFTDFHFLTLIVSEAHLNGGFGKAFHLTPEDLT</sequence>
<dbReference type="OrthoDB" id="9814594at2"/>
<keyword evidence="2" id="KW-1185">Reference proteome</keyword>